<proteinExistence type="predicted"/>
<accession>A0A5N6J4V8</accession>
<protein>
    <submittedName>
        <fullName evidence="2">Uncharacterized protein</fullName>
    </submittedName>
</protein>
<feature type="transmembrane region" description="Helical" evidence="1">
    <location>
        <begin position="20"/>
        <end position="48"/>
    </location>
</feature>
<dbReference type="Proteomes" id="UP000326289">
    <property type="component" value="Unassembled WGS sequence"/>
</dbReference>
<sequence>MTVPESGKMPENRAAATWGNLILFLSLNFCLCDIRCSIVLYVCLAIAIKDENIHTQEEPRLGSTSYSTI</sequence>
<reference evidence="2 3" key="1">
    <citation type="submission" date="2019-04" db="EMBL/GenBank/DDBJ databases">
        <title>Fungal friends and foes A comparative genomics study of 23 Aspergillus species from section Flavi.</title>
        <authorList>
            <consortium name="DOE Joint Genome Institute"/>
            <person name="Kjaerbolling I."/>
            <person name="Vesth T.C."/>
            <person name="Frisvad J.C."/>
            <person name="Nybo J.L."/>
            <person name="Theobald S."/>
            <person name="Kildgaard S."/>
            <person name="Petersen T.I."/>
            <person name="Kuo A."/>
            <person name="Sato A."/>
            <person name="Lyhne E.K."/>
            <person name="Kogle M.E."/>
            <person name="Wiebenga A."/>
            <person name="Kun R.S."/>
            <person name="Lubbers R.J."/>
            <person name="Makela M.R."/>
            <person name="Barry K."/>
            <person name="Chovatia M."/>
            <person name="Clum A."/>
            <person name="Daum C."/>
            <person name="Haridas S."/>
            <person name="He G."/>
            <person name="LaButti K."/>
            <person name="Lipzen A."/>
            <person name="Mondo S."/>
            <person name="Pangilinan J."/>
            <person name="Riley R."/>
            <person name="Salamov A."/>
            <person name="Simmons B.A."/>
            <person name="Magnuson J.K."/>
            <person name="Henrissat B."/>
            <person name="Mortensen U.H."/>
            <person name="Larsen T.O."/>
            <person name="De vries R.P."/>
            <person name="Grigoriev I.V."/>
            <person name="Machida M."/>
            <person name="Baker S.E."/>
            <person name="Andersen M.R."/>
        </authorList>
    </citation>
    <scope>NUCLEOTIDE SEQUENCE [LARGE SCALE GENOMIC DNA]</scope>
    <source>
        <strain evidence="2 3">CBS 117635</strain>
    </source>
</reference>
<dbReference type="EMBL" id="ML732794">
    <property type="protein sequence ID" value="KAB8273698.1"/>
    <property type="molecule type" value="Genomic_DNA"/>
</dbReference>
<evidence type="ECO:0000256" key="1">
    <source>
        <dbReference type="SAM" id="Phobius"/>
    </source>
</evidence>
<evidence type="ECO:0000313" key="3">
    <source>
        <dbReference type="Proteomes" id="UP000326289"/>
    </source>
</evidence>
<dbReference type="AlphaFoldDB" id="A0A5N6J4V8"/>
<name>A0A5N6J4V8_9EURO</name>
<keyword evidence="1" id="KW-1133">Transmembrane helix</keyword>
<keyword evidence="1" id="KW-0472">Membrane</keyword>
<evidence type="ECO:0000313" key="2">
    <source>
        <dbReference type="EMBL" id="KAB8273698.1"/>
    </source>
</evidence>
<keyword evidence="3" id="KW-1185">Reference proteome</keyword>
<organism evidence="2 3">
    <name type="scientific">Aspergillus minisclerotigenes</name>
    <dbReference type="NCBI Taxonomy" id="656917"/>
    <lineage>
        <taxon>Eukaryota</taxon>
        <taxon>Fungi</taxon>
        <taxon>Dikarya</taxon>
        <taxon>Ascomycota</taxon>
        <taxon>Pezizomycotina</taxon>
        <taxon>Eurotiomycetes</taxon>
        <taxon>Eurotiomycetidae</taxon>
        <taxon>Eurotiales</taxon>
        <taxon>Aspergillaceae</taxon>
        <taxon>Aspergillus</taxon>
        <taxon>Aspergillus subgen. Circumdati</taxon>
    </lineage>
</organism>
<gene>
    <name evidence="2" type="ORF">BDV30DRAFT_210308</name>
</gene>
<keyword evidence="1" id="KW-0812">Transmembrane</keyword>